<evidence type="ECO:0000256" key="9">
    <source>
        <dbReference type="ARBA" id="ARBA00034078"/>
    </source>
</evidence>
<dbReference type="InterPro" id="IPR041921">
    <property type="entry name" value="NuoE_N"/>
</dbReference>
<evidence type="ECO:0000256" key="6">
    <source>
        <dbReference type="ARBA" id="ARBA00023014"/>
    </source>
</evidence>
<evidence type="ECO:0000256" key="4">
    <source>
        <dbReference type="ARBA" id="ARBA00022723"/>
    </source>
</evidence>
<accession>A0ABV9NMZ2</accession>
<keyword evidence="3" id="KW-0001">2Fe-2S</keyword>
<proteinExistence type="inferred from homology"/>
<dbReference type="Gene3D" id="3.40.30.10">
    <property type="entry name" value="Glutaredoxin"/>
    <property type="match status" value="1"/>
</dbReference>
<sequence>MGKRSRQIEAVTEVVPALDPTTRAAVEEAIALHARRPGPLLPILHEVQDALGYVPEGAVAPIAAALNVSRADVHGVVSFYHHFRKRPPGRHVLQVCAAEACQAMGARALQAHAERVLGMRHGTTADGAITLEPVYCLGNCALSPAVMLDGALHGRVDPERLDRLIDACRGDAEATA</sequence>
<organism evidence="10 11">
    <name type="scientific">Coralloluteibacterium thermophilum</name>
    <dbReference type="NCBI Taxonomy" id="2707049"/>
    <lineage>
        <taxon>Bacteria</taxon>
        <taxon>Pseudomonadati</taxon>
        <taxon>Pseudomonadota</taxon>
        <taxon>Gammaproteobacteria</taxon>
        <taxon>Lysobacterales</taxon>
        <taxon>Lysobacteraceae</taxon>
        <taxon>Coralloluteibacterium</taxon>
    </lineage>
</organism>
<keyword evidence="5" id="KW-0408">Iron</keyword>
<dbReference type="PIRSF" id="PIRSF000216">
    <property type="entry name" value="NADH_DH_24kDa"/>
    <property type="match status" value="1"/>
</dbReference>
<reference evidence="11" key="1">
    <citation type="journal article" date="2019" name="Int. J. Syst. Evol. Microbiol.">
        <title>The Global Catalogue of Microorganisms (GCM) 10K type strain sequencing project: providing services to taxonomists for standard genome sequencing and annotation.</title>
        <authorList>
            <consortium name="The Broad Institute Genomics Platform"/>
            <consortium name="The Broad Institute Genome Sequencing Center for Infectious Disease"/>
            <person name="Wu L."/>
            <person name="Ma J."/>
        </authorList>
    </citation>
    <scope>NUCLEOTIDE SEQUENCE [LARGE SCALE GENOMIC DNA]</scope>
    <source>
        <strain evidence="11">CGMCC 1.13574</strain>
    </source>
</reference>
<comment type="cofactor">
    <cofactor evidence="9">
        <name>[2Fe-2S] cluster</name>
        <dbReference type="ChEBI" id="CHEBI:190135"/>
    </cofactor>
</comment>
<evidence type="ECO:0000256" key="7">
    <source>
        <dbReference type="ARBA" id="ARBA00031580"/>
    </source>
</evidence>
<dbReference type="PANTHER" id="PTHR43342">
    <property type="entry name" value="NADH-QUINONE OXIDOREDUCTASE, E SUBUNIT"/>
    <property type="match status" value="1"/>
</dbReference>
<comment type="similarity">
    <text evidence="1">Belongs to the complex I 24 kDa subunit family.</text>
</comment>
<comment type="caution">
    <text evidence="10">The sequence shown here is derived from an EMBL/GenBank/DDBJ whole genome shotgun (WGS) entry which is preliminary data.</text>
</comment>
<dbReference type="NCBIfam" id="NF004638">
    <property type="entry name" value="PRK05988.1"/>
    <property type="match status" value="1"/>
</dbReference>
<evidence type="ECO:0000256" key="3">
    <source>
        <dbReference type="ARBA" id="ARBA00022714"/>
    </source>
</evidence>
<dbReference type="CDD" id="cd03081">
    <property type="entry name" value="TRX_Fd_NuoE_FDH_gamma"/>
    <property type="match status" value="1"/>
</dbReference>
<dbReference type="InterPro" id="IPR028431">
    <property type="entry name" value="NADP_DH_HndA-like"/>
</dbReference>
<evidence type="ECO:0000256" key="5">
    <source>
        <dbReference type="ARBA" id="ARBA00023004"/>
    </source>
</evidence>
<dbReference type="SUPFAM" id="SSF52833">
    <property type="entry name" value="Thioredoxin-like"/>
    <property type="match status" value="1"/>
</dbReference>
<dbReference type="Gene3D" id="1.10.10.1590">
    <property type="entry name" value="NADH-quinone oxidoreductase subunit E"/>
    <property type="match status" value="1"/>
</dbReference>
<evidence type="ECO:0000313" key="10">
    <source>
        <dbReference type="EMBL" id="MFC4728188.1"/>
    </source>
</evidence>
<keyword evidence="6" id="KW-0411">Iron-sulfur</keyword>
<dbReference type="InterPro" id="IPR002023">
    <property type="entry name" value="NuoE-like"/>
</dbReference>
<dbReference type="PANTHER" id="PTHR43342:SF2">
    <property type="entry name" value="POTENTIAL NAD-REDUCING HYDROGENASE SUBUNIT"/>
    <property type="match status" value="1"/>
</dbReference>
<name>A0ABV9NMZ2_9GAMM</name>
<protein>
    <recommendedName>
        <fullName evidence="2">NADH-quinone oxidoreductase subunit E</fullName>
    </recommendedName>
    <alternativeName>
        <fullName evidence="7">NADH dehydrogenase I subunit E</fullName>
    </alternativeName>
    <alternativeName>
        <fullName evidence="8">NDH-1 subunit E</fullName>
    </alternativeName>
</protein>
<evidence type="ECO:0000256" key="1">
    <source>
        <dbReference type="ARBA" id="ARBA00010643"/>
    </source>
</evidence>
<dbReference type="RefSeq" id="WP_377004213.1">
    <property type="nucleotide sequence ID" value="NZ_JBHSGG010000023.1"/>
</dbReference>
<gene>
    <name evidence="10" type="ORF">ACFO3Q_08410</name>
</gene>
<evidence type="ECO:0000256" key="2">
    <source>
        <dbReference type="ARBA" id="ARBA00019898"/>
    </source>
</evidence>
<dbReference type="InterPro" id="IPR036249">
    <property type="entry name" value="Thioredoxin-like_sf"/>
</dbReference>
<dbReference type="Pfam" id="PF01257">
    <property type="entry name" value="2Fe-2S_thioredx"/>
    <property type="match status" value="1"/>
</dbReference>
<evidence type="ECO:0000256" key="8">
    <source>
        <dbReference type="ARBA" id="ARBA00032788"/>
    </source>
</evidence>
<keyword evidence="11" id="KW-1185">Reference proteome</keyword>
<dbReference type="Proteomes" id="UP001595892">
    <property type="component" value="Unassembled WGS sequence"/>
</dbReference>
<keyword evidence="4" id="KW-0479">Metal-binding</keyword>
<evidence type="ECO:0000313" key="11">
    <source>
        <dbReference type="Proteomes" id="UP001595892"/>
    </source>
</evidence>
<dbReference type="EMBL" id="JBHSGG010000023">
    <property type="protein sequence ID" value="MFC4728188.1"/>
    <property type="molecule type" value="Genomic_DNA"/>
</dbReference>